<keyword evidence="3" id="KW-1185">Reference proteome</keyword>
<accession>A0ABS8UUW5</accession>
<dbReference type="EMBL" id="JACEIK010002655">
    <property type="protein sequence ID" value="MCD9638239.1"/>
    <property type="molecule type" value="Genomic_DNA"/>
</dbReference>
<evidence type="ECO:0000313" key="2">
    <source>
        <dbReference type="EMBL" id="MCD9638239.1"/>
    </source>
</evidence>
<dbReference type="Proteomes" id="UP000823775">
    <property type="component" value="Unassembled WGS sequence"/>
</dbReference>
<feature type="region of interest" description="Disordered" evidence="1">
    <location>
        <begin position="14"/>
        <end position="33"/>
    </location>
</feature>
<protein>
    <submittedName>
        <fullName evidence="2">Uncharacterized protein</fullName>
    </submittedName>
</protein>
<comment type="caution">
    <text evidence="2">The sequence shown here is derived from an EMBL/GenBank/DDBJ whole genome shotgun (WGS) entry which is preliminary data.</text>
</comment>
<evidence type="ECO:0000256" key="1">
    <source>
        <dbReference type="SAM" id="MobiDB-lite"/>
    </source>
</evidence>
<feature type="non-terminal residue" evidence="2">
    <location>
        <position position="71"/>
    </location>
</feature>
<organism evidence="2 3">
    <name type="scientific">Datura stramonium</name>
    <name type="common">Jimsonweed</name>
    <name type="synonym">Common thornapple</name>
    <dbReference type="NCBI Taxonomy" id="4076"/>
    <lineage>
        <taxon>Eukaryota</taxon>
        <taxon>Viridiplantae</taxon>
        <taxon>Streptophyta</taxon>
        <taxon>Embryophyta</taxon>
        <taxon>Tracheophyta</taxon>
        <taxon>Spermatophyta</taxon>
        <taxon>Magnoliopsida</taxon>
        <taxon>eudicotyledons</taxon>
        <taxon>Gunneridae</taxon>
        <taxon>Pentapetalae</taxon>
        <taxon>asterids</taxon>
        <taxon>lamiids</taxon>
        <taxon>Solanales</taxon>
        <taxon>Solanaceae</taxon>
        <taxon>Solanoideae</taxon>
        <taxon>Datureae</taxon>
        <taxon>Datura</taxon>
    </lineage>
</organism>
<proteinExistence type="predicted"/>
<name>A0ABS8UUW5_DATST</name>
<evidence type="ECO:0000313" key="3">
    <source>
        <dbReference type="Proteomes" id="UP000823775"/>
    </source>
</evidence>
<reference evidence="2 3" key="1">
    <citation type="journal article" date="2021" name="BMC Genomics">
        <title>Datura genome reveals duplications of psychoactive alkaloid biosynthetic genes and high mutation rate following tissue culture.</title>
        <authorList>
            <person name="Rajewski A."/>
            <person name="Carter-House D."/>
            <person name="Stajich J."/>
            <person name="Litt A."/>
        </authorList>
    </citation>
    <scope>NUCLEOTIDE SEQUENCE [LARGE SCALE GENOMIC DNA]</scope>
    <source>
        <strain evidence="2">AR-01</strain>
    </source>
</reference>
<gene>
    <name evidence="2" type="ORF">HAX54_022088</name>
</gene>
<feature type="non-terminal residue" evidence="2">
    <location>
        <position position="1"/>
    </location>
</feature>
<sequence length="71" mass="7983">VNRELVKVEAWEETRKRRQSEAKYPPGQRLATCHGRRLPKTAPRPLRPTYCGGTATKPMQRAALAACHTAN</sequence>